<sequence>MRPTTSRRLRRIAPIPSAVVAAVLLPGAAFAADAGPSDYPTSRLEPNTTPHSETLTGTGSPYTLAIIISAISLIAGIALLVAMKRNNRS</sequence>
<gene>
    <name evidence="4" type="ORF">ACFPET_09255</name>
</gene>
<feature type="compositionally biased region" description="Polar residues" evidence="1">
    <location>
        <begin position="44"/>
        <end position="56"/>
    </location>
</feature>
<keyword evidence="2" id="KW-1133">Transmembrane helix</keyword>
<evidence type="ECO:0000256" key="2">
    <source>
        <dbReference type="SAM" id="Phobius"/>
    </source>
</evidence>
<name>A0ABV8TX55_9ACTN</name>
<proteinExistence type="predicted"/>
<feature type="transmembrane region" description="Helical" evidence="2">
    <location>
        <begin position="62"/>
        <end position="83"/>
    </location>
</feature>
<accession>A0ABV8TX55</accession>
<evidence type="ECO:0008006" key="6">
    <source>
        <dbReference type="Google" id="ProtNLM"/>
    </source>
</evidence>
<dbReference type="EMBL" id="JBHSDK010000013">
    <property type="protein sequence ID" value="MFC4335384.1"/>
    <property type="molecule type" value="Genomic_DNA"/>
</dbReference>
<keyword evidence="2" id="KW-0812">Transmembrane</keyword>
<reference evidence="5" key="1">
    <citation type="journal article" date="2019" name="Int. J. Syst. Evol. Microbiol.">
        <title>The Global Catalogue of Microorganisms (GCM) 10K type strain sequencing project: providing services to taxonomists for standard genome sequencing and annotation.</title>
        <authorList>
            <consortium name="The Broad Institute Genomics Platform"/>
            <consortium name="The Broad Institute Genome Sequencing Center for Infectious Disease"/>
            <person name="Wu L."/>
            <person name="Ma J."/>
        </authorList>
    </citation>
    <scope>NUCLEOTIDE SEQUENCE [LARGE SCALE GENOMIC DNA]</scope>
    <source>
        <strain evidence="5">IBRC-M 10908</strain>
    </source>
</reference>
<dbReference type="RefSeq" id="WP_380620129.1">
    <property type="nucleotide sequence ID" value="NZ_JBHSDK010000013.1"/>
</dbReference>
<feature type="signal peptide" evidence="3">
    <location>
        <begin position="1"/>
        <end position="31"/>
    </location>
</feature>
<dbReference type="Proteomes" id="UP001595823">
    <property type="component" value="Unassembled WGS sequence"/>
</dbReference>
<evidence type="ECO:0000313" key="5">
    <source>
        <dbReference type="Proteomes" id="UP001595823"/>
    </source>
</evidence>
<keyword evidence="2" id="KW-0472">Membrane</keyword>
<evidence type="ECO:0000256" key="3">
    <source>
        <dbReference type="SAM" id="SignalP"/>
    </source>
</evidence>
<protein>
    <recommendedName>
        <fullName evidence="6">LPXTG-motif cell wall anchor domain-containing protein</fullName>
    </recommendedName>
</protein>
<comment type="caution">
    <text evidence="4">The sequence shown here is derived from an EMBL/GenBank/DDBJ whole genome shotgun (WGS) entry which is preliminary data.</text>
</comment>
<feature type="region of interest" description="Disordered" evidence="1">
    <location>
        <begin position="36"/>
        <end position="56"/>
    </location>
</feature>
<evidence type="ECO:0000256" key="1">
    <source>
        <dbReference type="SAM" id="MobiDB-lite"/>
    </source>
</evidence>
<keyword evidence="3" id="KW-0732">Signal</keyword>
<organism evidence="4 5">
    <name type="scientific">Salininema proteolyticum</name>
    <dbReference type="NCBI Taxonomy" id="1607685"/>
    <lineage>
        <taxon>Bacteria</taxon>
        <taxon>Bacillati</taxon>
        <taxon>Actinomycetota</taxon>
        <taxon>Actinomycetes</taxon>
        <taxon>Glycomycetales</taxon>
        <taxon>Glycomycetaceae</taxon>
        <taxon>Salininema</taxon>
    </lineage>
</organism>
<evidence type="ECO:0000313" key="4">
    <source>
        <dbReference type="EMBL" id="MFC4335384.1"/>
    </source>
</evidence>
<keyword evidence="5" id="KW-1185">Reference proteome</keyword>
<feature type="chain" id="PRO_5047421093" description="LPXTG-motif cell wall anchor domain-containing protein" evidence="3">
    <location>
        <begin position="32"/>
        <end position="89"/>
    </location>
</feature>